<sequence length="37" mass="4175">MIIFKPTQLTLKDLHVKRDLMLIMKAIEGASFSSGLK</sequence>
<gene>
    <name evidence="1" type="ORF">DFQ00_111188</name>
</gene>
<organism evidence="1 2">
    <name type="scientific">Paenibacillus barcinonensis</name>
    <dbReference type="NCBI Taxonomy" id="198119"/>
    <lineage>
        <taxon>Bacteria</taxon>
        <taxon>Bacillati</taxon>
        <taxon>Bacillota</taxon>
        <taxon>Bacilli</taxon>
        <taxon>Bacillales</taxon>
        <taxon>Paenibacillaceae</taxon>
        <taxon>Paenibacillus</taxon>
    </lineage>
</organism>
<dbReference type="Proteomes" id="UP000247790">
    <property type="component" value="Unassembled WGS sequence"/>
</dbReference>
<proteinExistence type="predicted"/>
<dbReference type="AlphaFoldDB" id="A0A2V4V617"/>
<evidence type="ECO:0000313" key="2">
    <source>
        <dbReference type="Proteomes" id="UP000247790"/>
    </source>
</evidence>
<evidence type="ECO:0000313" key="1">
    <source>
        <dbReference type="EMBL" id="PYE47889.1"/>
    </source>
</evidence>
<reference evidence="1 2" key="1">
    <citation type="submission" date="2018-06" db="EMBL/GenBank/DDBJ databases">
        <title>Genomic Encyclopedia of Type Strains, Phase III (KMG-III): the genomes of soil and plant-associated and newly described type strains.</title>
        <authorList>
            <person name="Whitman W."/>
        </authorList>
    </citation>
    <scope>NUCLEOTIDE SEQUENCE [LARGE SCALE GENOMIC DNA]</scope>
    <source>
        <strain evidence="1 2">CECT 7022</strain>
    </source>
</reference>
<comment type="caution">
    <text evidence="1">The sequence shown here is derived from an EMBL/GenBank/DDBJ whole genome shotgun (WGS) entry which is preliminary data.</text>
</comment>
<protein>
    <submittedName>
        <fullName evidence="1">Uncharacterized protein</fullName>
    </submittedName>
</protein>
<dbReference type="EMBL" id="QJSW01000011">
    <property type="protein sequence ID" value="PYE47889.1"/>
    <property type="molecule type" value="Genomic_DNA"/>
</dbReference>
<accession>A0A2V4V617</accession>
<name>A0A2V4V617_PAEBA</name>